<dbReference type="AlphaFoldDB" id="A0A0U5GD93"/>
<dbReference type="Proteomes" id="UP000052230">
    <property type="component" value="Unassembled WGS sequence"/>
</dbReference>
<evidence type="ECO:0000313" key="3">
    <source>
        <dbReference type="Proteomes" id="UP000052230"/>
    </source>
</evidence>
<evidence type="ECO:0008006" key="4">
    <source>
        <dbReference type="Google" id="ProtNLM"/>
    </source>
</evidence>
<evidence type="ECO:0000313" key="2">
    <source>
        <dbReference type="EMBL" id="CEG18091.1"/>
    </source>
</evidence>
<protein>
    <recommendedName>
        <fullName evidence="4">Secreted protein</fullName>
    </recommendedName>
</protein>
<name>A0A0U5GD93_XANCI</name>
<accession>A0A0U5GD93</accession>
<proteinExistence type="predicted"/>
<dbReference type="EMBL" id="CCXZ01000173">
    <property type="protein sequence ID" value="CEG18091.1"/>
    <property type="molecule type" value="Genomic_DNA"/>
</dbReference>
<sequence length="258" mass="27438">MKALFSVKNYLGAAIVLSAFSAFGVFAQTVVCSNDAIPAGYVKTALTNRPACNSGQGWQIELPYENQLVCRSSPVPSPYVVVPFGDNNTTACGEVRLRIGNARENLQICAGSPIPSGYVITNIDSTPRGCLVGQYYIRQATNGILACGNSPVPPGYVFTWNGQSSVCGNTYGQRRLEIARNGMLVCADSSIPDGYVVTQAYDNNGQTCTFGQRYIQLPTQGIAVCPISPIPAGWRSSGSVSTNSCGNNFPQALILTRN</sequence>
<reference evidence="2 3" key="1">
    <citation type="submission" date="2014-09" db="EMBL/GenBank/DDBJ databases">
        <authorList>
            <person name="Regsiter A."/>
        </authorList>
    </citation>
    <scope>NUCLEOTIDE SEQUENCE [LARGE SCALE GENOMIC DNA]</scope>
</reference>
<feature type="chain" id="PRO_5006857763" description="Secreted protein" evidence="1">
    <location>
        <begin position="28"/>
        <end position="258"/>
    </location>
</feature>
<organism evidence="2 3">
    <name type="scientific">Xanthomonas citri pv. citri</name>
    <dbReference type="NCBI Taxonomy" id="611301"/>
    <lineage>
        <taxon>Bacteria</taxon>
        <taxon>Pseudomonadati</taxon>
        <taxon>Pseudomonadota</taxon>
        <taxon>Gammaproteobacteria</taxon>
        <taxon>Lysobacterales</taxon>
        <taxon>Lysobacteraceae</taxon>
        <taxon>Xanthomonas</taxon>
    </lineage>
</organism>
<evidence type="ECO:0000256" key="1">
    <source>
        <dbReference type="SAM" id="SignalP"/>
    </source>
</evidence>
<feature type="signal peptide" evidence="1">
    <location>
        <begin position="1"/>
        <end position="27"/>
    </location>
</feature>
<comment type="caution">
    <text evidence="2">The sequence shown here is derived from an EMBL/GenBank/DDBJ whole genome shotgun (WGS) entry which is preliminary data.</text>
</comment>
<keyword evidence="1" id="KW-0732">Signal</keyword>
<keyword evidence="3" id="KW-1185">Reference proteome</keyword>
<gene>
    <name evidence="2" type="ORF">XAC3562_760068</name>
</gene>
<dbReference type="RefSeq" id="WP_234344794.1">
    <property type="nucleotide sequence ID" value="NZ_LN647967.1"/>
</dbReference>